<accession>A0A1I0XCD6</accession>
<protein>
    <submittedName>
        <fullName evidence="1">Uncharacterized protein</fullName>
    </submittedName>
</protein>
<name>A0A1I0XCD6_9RHOB</name>
<dbReference type="EMBL" id="FOJU01000003">
    <property type="protein sequence ID" value="SFA98712.1"/>
    <property type="molecule type" value="Genomic_DNA"/>
</dbReference>
<dbReference type="RefSeq" id="WP_175501251.1">
    <property type="nucleotide sequence ID" value="NZ_FOJU01000003.1"/>
</dbReference>
<proteinExistence type="predicted"/>
<dbReference type="Proteomes" id="UP000198796">
    <property type="component" value="Unassembled WGS sequence"/>
</dbReference>
<reference evidence="1 2" key="1">
    <citation type="submission" date="2016-10" db="EMBL/GenBank/DDBJ databases">
        <authorList>
            <person name="de Groot N.N."/>
        </authorList>
    </citation>
    <scope>NUCLEOTIDE SEQUENCE [LARGE SCALE GENOMIC DNA]</scope>
    <source>
        <strain evidence="1 2">DSM 29316</strain>
    </source>
</reference>
<evidence type="ECO:0000313" key="1">
    <source>
        <dbReference type="EMBL" id="SFA98712.1"/>
    </source>
</evidence>
<organism evidence="1 2">
    <name type="scientific">Poseidonocella pacifica</name>
    <dbReference type="NCBI Taxonomy" id="871651"/>
    <lineage>
        <taxon>Bacteria</taxon>
        <taxon>Pseudomonadati</taxon>
        <taxon>Pseudomonadota</taxon>
        <taxon>Alphaproteobacteria</taxon>
        <taxon>Rhodobacterales</taxon>
        <taxon>Roseobacteraceae</taxon>
        <taxon>Poseidonocella</taxon>
    </lineage>
</organism>
<sequence length="51" mass="5693">MTSVSKAIFDKYFAPQDARITALEARIEALERLTARESKPILAEVKKTGQV</sequence>
<dbReference type="AlphaFoldDB" id="A0A1I0XCD6"/>
<evidence type="ECO:0000313" key="2">
    <source>
        <dbReference type="Proteomes" id="UP000198796"/>
    </source>
</evidence>
<keyword evidence="2" id="KW-1185">Reference proteome</keyword>
<gene>
    <name evidence="1" type="ORF">SAMN05421688_2128</name>
</gene>